<evidence type="ECO:0008006" key="9">
    <source>
        <dbReference type="Google" id="ProtNLM"/>
    </source>
</evidence>
<dbReference type="CDD" id="cd00801">
    <property type="entry name" value="INT_P4_C"/>
    <property type="match status" value="1"/>
</dbReference>
<dbReference type="Pfam" id="PF13356">
    <property type="entry name" value="Arm-DNA-bind_3"/>
    <property type="match status" value="1"/>
</dbReference>
<evidence type="ECO:0000256" key="4">
    <source>
        <dbReference type="ARBA" id="ARBA00023172"/>
    </source>
</evidence>
<dbReference type="Gene3D" id="1.10.150.130">
    <property type="match status" value="1"/>
</dbReference>
<keyword evidence="4" id="KW-0233">DNA recombination</keyword>
<keyword evidence="2" id="KW-0229">DNA integration</keyword>
<dbReference type="Pfam" id="PF00589">
    <property type="entry name" value="Phage_integrase"/>
    <property type="match status" value="1"/>
</dbReference>
<dbReference type="Gene3D" id="3.30.160.390">
    <property type="entry name" value="Integrase, DNA-binding domain"/>
    <property type="match status" value="1"/>
</dbReference>
<feature type="domain" description="Core-binding (CB)" evidence="7">
    <location>
        <begin position="103"/>
        <end position="194"/>
    </location>
</feature>
<dbReference type="PANTHER" id="PTHR30629">
    <property type="entry name" value="PROPHAGE INTEGRASE"/>
    <property type="match status" value="1"/>
</dbReference>
<dbReference type="GO" id="GO:0006310">
    <property type="term" value="P:DNA recombination"/>
    <property type="evidence" value="ECO:0007669"/>
    <property type="project" value="UniProtKB-KW"/>
</dbReference>
<evidence type="ECO:0000256" key="1">
    <source>
        <dbReference type="ARBA" id="ARBA00008857"/>
    </source>
</evidence>
<feature type="domain" description="Tyr recombinase" evidence="6">
    <location>
        <begin position="214"/>
        <end position="414"/>
    </location>
</feature>
<proteinExistence type="inferred from homology"/>
<name>A0A258HQI9_9CAUL</name>
<dbReference type="Gene3D" id="1.10.443.10">
    <property type="entry name" value="Intergrase catalytic core"/>
    <property type="match status" value="1"/>
</dbReference>
<gene>
    <name evidence="8" type="ORF">B7Y86_02615</name>
</gene>
<dbReference type="AlphaFoldDB" id="A0A258HQI9"/>
<evidence type="ECO:0000256" key="5">
    <source>
        <dbReference type="PROSITE-ProRule" id="PRU01248"/>
    </source>
</evidence>
<organism evidence="8">
    <name type="scientific">Brevundimonas subvibrioides</name>
    <dbReference type="NCBI Taxonomy" id="74313"/>
    <lineage>
        <taxon>Bacteria</taxon>
        <taxon>Pseudomonadati</taxon>
        <taxon>Pseudomonadota</taxon>
        <taxon>Alphaproteobacteria</taxon>
        <taxon>Caulobacterales</taxon>
        <taxon>Caulobacteraceae</taxon>
        <taxon>Brevundimonas</taxon>
    </lineage>
</organism>
<dbReference type="InterPro" id="IPR038488">
    <property type="entry name" value="Integrase_DNA-bd_sf"/>
</dbReference>
<evidence type="ECO:0000259" key="7">
    <source>
        <dbReference type="PROSITE" id="PS51900"/>
    </source>
</evidence>
<sequence>MARLLLTTDRQISGLKPADKVYEMGIGGSRGLGVRVFPTGLKQFEFRYVAANGTRRRLGLGAYPDLSLAEARAKVAGLRIAVVDGGDPVAEKTAARERARTGETLDELAEAYWQAATVGLHGGRRRPKREVTLCNERQMWRNHIKIPLGARPFTEIRRADVKVFMRKLVTDSGLAAASVASIGAVLHAVLGFAVLEERIESNPALGLARPLALTSRERMFDDAALRTLWDAASEASVPRGPGEKTAGVHARLEPAMGLAIQLLMLTLTRRNEVAGARKTEFDRTAKIWTIPSERAKAKHQHVVPLGDDALEVLDVAWALDPGSPYLFPSTRSPGQHLDPHAITRAFARTCARRKMAVGSPHDVRRSGATTLTGRYGVSRFVVGLVLGHTPSEGAAVTSVYDRHTYVPEKRAALELWANHLVRPGREIATPKALGDLAAGTHVDEAKARALALCQKGDLHGAVLSICMDLSRHPATASSHLTILGKVGLERAAAGSRAQVEDWISGFR</sequence>
<dbReference type="InterPro" id="IPR011010">
    <property type="entry name" value="DNA_brk_join_enz"/>
</dbReference>
<reference evidence="8" key="1">
    <citation type="submission" date="2017-03" db="EMBL/GenBank/DDBJ databases">
        <title>Lifting the veil on microbial sulfur biogeochemistry in mining wastewaters.</title>
        <authorList>
            <person name="Kantor R.S."/>
            <person name="Colenbrander Nelson T."/>
            <person name="Marshall S."/>
            <person name="Bennett D."/>
            <person name="Apte S."/>
            <person name="Camacho D."/>
            <person name="Thomas B.C."/>
            <person name="Warren L.A."/>
            <person name="Banfield J.F."/>
        </authorList>
    </citation>
    <scope>NUCLEOTIDE SEQUENCE [LARGE SCALE GENOMIC DNA]</scope>
    <source>
        <strain evidence="8">32-68-21</strain>
    </source>
</reference>
<accession>A0A258HQI9</accession>
<dbReference type="SUPFAM" id="SSF56349">
    <property type="entry name" value="DNA breaking-rejoining enzymes"/>
    <property type="match status" value="1"/>
</dbReference>
<dbReference type="InterPro" id="IPR050808">
    <property type="entry name" value="Phage_Integrase"/>
</dbReference>
<dbReference type="PROSITE" id="PS51900">
    <property type="entry name" value="CB"/>
    <property type="match status" value="1"/>
</dbReference>
<dbReference type="InterPro" id="IPR010998">
    <property type="entry name" value="Integrase_recombinase_N"/>
</dbReference>
<dbReference type="Proteomes" id="UP000216147">
    <property type="component" value="Unassembled WGS sequence"/>
</dbReference>
<comment type="caution">
    <text evidence="8">The sequence shown here is derived from an EMBL/GenBank/DDBJ whole genome shotgun (WGS) entry which is preliminary data.</text>
</comment>
<dbReference type="InterPro" id="IPR013762">
    <property type="entry name" value="Integrase-like_cat_sf"/>
</dbReference>
<evidence type="ECO:0000256" key="2">
    <source>
        <dbReference type="ARBA" id="ARBA00022908"/>
    </source>
</evidence>
<protein>
    <recommendedName>
        <fullName evidence="9">Tyr recombinase domain-containing protein</fullName>
    </recommendedName>
</protein>
<keyword evidence="3 5" id="KW-0238">DNA-binding</keyword>
<dbReference type="PROSITE" id="PS51898">
    <property type="entry name" value="TYR_RECOMBINASE"/>
    <property type="match status" value="1"/>
</dbReference>
<dbReference type="InterPro" id="IPR002104">
    <property type="entry name" value="Integrase_catalytic"/>
</dbReference>
<evidence type="ECO:0000259" key="6">
    <source>
        <dbReference type="PROSITE" id="PS51898"/>
    </source>
</evidence>
<evidence type="ECO:0000313" key="8">
    <source>
        <dbReference type="EMBL" id="OYX58598.1"/>
    </source>
</evidence>
<comment type="similarity">
    <text evidence="1">Belongs to the 'phage' integrase family.</text>
</comment>
<dbReference type="InterPro" id="IPR044068">
    <property type="entry name" value="CB"/>
</dbReference>
<dbReference type="PANTHER" id="PTHR30629:SF2">
    <property type="entry name" value="PROPHAGE INTEGRASE INTS-RELATED"/>
    <property type="match status" value="1"/>
</dbReference>
<dbReference type="GO" id="GO:0015074">
    <property type="term" value="P:DNA integration"/>
    <property type="evidence" value="ECO:0007669"/>
    <property type="project" value="UniProtKB-KW"/>
</dbReference>
<evidence type="ECO:0000256" key="3">
    <source>
        <dbReference type="ARBA" id="ARBA00023125"/>
    </source>
</evidence>
<dbReference type="EMBL" id="NCEQ01000002">
    <property type="protein sequence ID" value="OYX58598.1"/>
    <property type="molecule type" value="Genomic_DNA"/>
</dbReference>
<dbReference type="GO" id="GO:0003677">
    <property type="term" value="F:DNA binding"/>
    <property type="evidence" value="ECO:0007669"/>
    <property type="project" value="UniProtKB-UniRule"/>
</dbReference>
<dbReference type="InterPro" id="IPR025166">
    <property type="entry name" value="Integrase_DNA_bind_dom"/>
</dbReference>